<comment type="caution">
    <text evidence="2">The sequence shown here is derived from an EMBL/GenBank/DDBJ whole genome shotgun (WGS) entry which is preliminary data.</text>
</comment>
<dbReference type="PANTHER" id="PTHR31476:SF11">
    <property type="entry name" value="UBIQUITIN CARBOXYL-TERMINAL HYDROLASE FAMILY PROTEIN"/>
    <property type="match status" value="1"/>
</dbReference>
<sequence length="121" mass="13625">MLPEKAQQIAAEEGKAIESMEPDLVNKLRKLLIMSADFRVPLEKVEFIQSVMGLPLDFKSNLIPKYPDFFSLKVVYKKVHLEPNESRKKVRITKDGKSTLIDSLVAAAGIIAQEVTDDVRI</sequence>
<keyword evidence="3" id="KW-1185">Reference proteome</keyword>
<evidence type="ECO:0000313" key="2">
    <source>
        <dbReference type="EMBL" id="CAH8382288.1"/>
    </source>
</evidence>
<dbReference type="AlphaFoldDB" id="A0ABC8LFE1"/>
<proteinExistence type="predicted"/>
<dbReference type="Proteomes" id="UP001642260">
    <property type="component" value="Unassembled WGS sequence"/>
</dbReference>
<dbReference type="Pfam" id="PF11955">
    <property type="entry name" value="PORR"/>
    <property type="match status" value="1"/>
</dbReference>
<organism evidence="2 3">
    <name type="scientific">Eruca vesicaria subsp. sativa</name>
    <name type="common">Garden rocket</name>
    <name type="synonym">Eruca sativa</name>
    <dbReference type="NCBI Taxonomy" id="29727"/>
    <lineage>
        <taxon>Eukaryota</taxon>
        <taxon>Viridiplantae</taxon>
        <taxon>Streptophyta</taxon>
        <taxon>Embryophyta</taxon>
        <taxon>Tracheophyta</taxon>
        <taxon>Spermatophyta</taxon>
        <taxon>Magnoliopsida</taxon>
        <taxon>eudicotyledons</taxon>
        <taxon>Gunneridae</taxon>
        <taxon>Pentapetalae</taxon>
        <taxon>rosids</taxon>
        <taxon>malvids</taxon>
        <taxon>Brassicales</taxon>
        <taxon>Brassicaceae</taxon>
        <taxon>Brassiceae</taxon>
        <taxon>Eruca</taxon>
    </lineage>
</organism>
<dbReference type="InterPro" id="IPR021099">
    <property type="entry name" value="PORR_domain"/>
</dbReference>
<feature type="domain" description="PORR" evidence="1">
    <location>
        <begin position="2"/>
        <end position="93"/>
    </location>
</feature>
<reference evidence="2 3" key="1">
    <citation type="submission" date="2022-03" db="EMBL/GenBank/DDBJ databases">
        <authorList>
            <person name="Macdonald S."/>
            <person name="Ahmed S."/>
            <person name="Newling K."/>
        </authorList>
    </citation>
    <scope>NUCLEOTIDE SEQUENCE [LARGE SCALE GENOMIC DNA]</scope>
</reference>
<accession>A0ABC8LFE1</accession>
<evidence type="ECO:0000259" key="1">
    <source>
        <dbReference type="Pfam" id="PF11955"/>
    </source>
</evidence>
<dbReference type="InterPro" id="IPR045040">
    <property type="entry name" value="PORR_fam"/>
</dbReference>
<protein>
    <recommendedName>
        <fullName evidence="1">PORR domain-containing protein</fullName>
    </recommendedName>
</protein>
<gene>
    <name evidence="2" type="ORF">ERUC_LOCUS34771</name>
</gene>
<dbReference type="PANTHER" id="PTHR31476">
    <property type="entry name" value="PROTEIN WHAT'S THIS FACTOR 1 HOMOLOG, CHLOROPLASTIC"/>
    <property type="match status" value="1"/>
</dbReference>
<evidence type="ECO:0000313" key="3">
    <source>
        <dbReference type="Proteomes" id="UP001642260"/>
    </source>
</evidence>
<dbReference type="EMBL" id="CAKOAT010550709">
    <property type="protein sequence ID" value="CAH8382288.1"/>
    <property type="molecule type" value="Genomic_DNA"/>
</dbReference>
<name>A0ABC8LFE1_ERUVS</name>